<organism evidence="3 4">
    <name type="scientific">Prorocentrum cordatum</name>
    <dbReference type="NCBI Taxonomy" id="2364126"/>
    <lineage>
        <taxon>Eukaryota</taxon>
        <taxon>Sar</taxon>
        <taxon>Alveolata</taxon>
        <taxon>Dinophyceae</taxon>
        <taxon>Prorocentrales</taxon>
        <taxon>Prorocentraceae</taxon>
        <taxon>Prorocentrum</taxon>
    </lineage>
</organism>
<dbReference type="Gene3D" id="3.40.50.2300">
    <property type="match status" value="1"/>
</dbReference>
<accession>A0ABN9QJZ0</accession>
<dbReference type="EMBL" id="CAUYUJ010003692">
    <property type="protein sequence ID" value="CAK0806372.1"/>
    <property type="molecule type" value="Genomic_DNA"/>
</dbReference>
<keyword evidence="4" id="KW-1185">Reference proteome</keyword>
<dbReference type="InterPro" id="IPR011641">
    <property type="entry name" value="Tyr-kin_ephrin_A/B_rcpt-like"/>
</dbReference>
<evidence type="ECO:0000313" key="3">
    <source>
        <dbReference type="EMBL" id="CAK0806372.1"/>
    </source>
</evidence>
<dbReference type="Proteomes" id="UP001189429">
    <property type="component" value="Unassembled WGS sequence"/>
</dbReference>
<proteinExistence type="predicted"/>
<dbReference type="InterPro" id="IPR009030">
    <property type="entry name" value="Growth_fac_rcpt_cys_sf"/>
</dbReference>
<feature type="transmembrane region" description="Helical" evidence="1">
    <location>
        <begin position="470"/>
        <end position="490"/>
    </location>
</feature>
<dbReference type="Pfam" id="PF07699">
    <property type="entry name" value="Ephrin_rec_like"/>
    <property type="match status" value="1"/>
</dbReference>
<dbReference type="SMART" id="SM01411">
    <property type="entry name" value="Ephrin_rec_like"/>
    <property type="match status" value="2"/>
</dbReference>
<dbReference type="PANTHER" id="PTHR11319">
    <property type="entry name" value="G PROTEIN-COUPLED RECEPTOR-RELATED"/>
    <property type="match status" value="1"/>
</dbReference>
<name>A0ABN9QJZ0_9DINO</name>
<feature type="transmembrane region" description="Helical" evidence="1">
    <location>
        <begin position="502"/>
        <end position="523"/>
    </location>
</feature>
<keyword evidence="1" id="KW-0812">Transmembrane</keyword>
<reference evidence="3" key="1">
    <citation type="submission" date="2023-10" db="EMBL/GenBank/DDBJ databases">
        <authorList>
            <person name="Chen Y."/>
            <person name="Shah S."/>
            <person name="Dougan E. K."/>
            <person name="Thang M."/>
            <person name="Chan C."/>
        </authorList>
    </citation>
    <scope>NUCLEOTIDE SEQUENCE [LARGE SCALE GENOMIC DNA]</scope>
</reference>
<dbReference type="SUPFAM" id="SSF57184">
    <property type="entry name" value="Growth factor receptor domain"/>
    <property type="match status" value="1"/>
</dbReference>
<feature type="transmembrane region" description="Helical" evidence="1">
    <location>
        <begin position="435"/>
        <end position="458"/>
    </location>
</feature>
<sequence length="806" mass="88380">MVEILTSYLSANILFWRPDRDEQLSCSDSMTAGDFRDEWTRRQAASPGPYPHASEAASVADAVCMYAQMLHGILYVHNFTLDSVQERTREAYDMIQELFGATDFQGVTGRIELSPHKGEPDGAILLQHLRSSTHGVEVVDIAVYNHQVLKFLGRDNLTFSMPGENYYAGPQGVTHIDARMDDYKSCDIPLMLDLVRNECKPCPDGMTFAAQFKTCSCRPGFAAAPGGDYCTACTAGTFTEETGSTECQQCPRGKFAMSASQTECTRCGIGSYQDERGRSQCKLCNRTMTTVGDGVESRDLCTCGSGTRPGAHGECKDCGDDEETGLVCKGGHDVELAPGFFAADDSLSVFRCRAGVSRCVGGPPGKMCAAGREGIACADCVVGTRMSSDGTCVACNGDSTGWIVLSLCGGGVIAFLTATYLYIDCKGTSQRGHSFLLLALTLSMCVAMLQQLSIVALFTQVKWPNDMRYVLEWVSFLAFDVEAFNISCVARTSSLERFAISIVTMVAPYAILVLVHVVAVLLHHKGDFHSRSTSLIASTGTVSMIVYISVLANLLQPLQCMQNPNGLWTMRASPSVICWDTQEHRTMVAIASVAVLAPLGYLAKCCQVVWRFPARMHAGQVDYLHRYHFLFFRFRSECYWYSLVHMFRSLLLANLPVLPDAAGQILCMQAIMLFQLYCVLAYRPWRVPVANQLDVFLTTAIMLLLGIAAFFVDTTIVTFVAAAAVCLCAILFLALPVMGLWILFKRCQGQCGKRFNYFLCHHKATAGSFARLLKMELYRTKAAVREVFLDTDNLINWGGGGSGRAI</sequence>
<feature type="transmembrane region" description="Helical" evidence="1">
    <location>
        <begin position="535"/>
        <end position="555"/>
    </location>
</feature>
<dbReference type="PANTHER" id="PTHR11319:SF35">
    <property type="entry name" value="OUTER MEMBRANE PROTEIN PMPC-RELATED"/>
    <property type="match status" value="1"/>
</dbReference>
<feature type="domain" description="Tyrosine-protein kinase ephrin type A/B receptor-like" evidence="2">
    <location>
        <begin position="258"/>
        <end position="301"/>
    </location>
</feature>
<feature type="transmembrane region" description="Helical" evidence="1">
    <location>
        <begin position="661"/>
        <end position="682"/>
    </location>
</feature>
<evidence type="ECO:0000259" key="2">
    <source>
        <dbReference type="Pfam" id="PF07699"/>
    </source>
</evidence>
<evidence type="ECO:0000256" key="1">
    <source>
        <dbReference type="SAM" id="Phobius"/>
    </source>
</evidence>
<comment type="caution">
    <text evidence="3">The sequence shown here is derived from an EMBL/GenBank/DDBJ whole genome shotgun (WGS) entry which is preliminary data.</text>
</comment>
<feature type="transmembrane region" description="Helical" evidence="1">
    <location>
        <begin position="694"/>
        <end position="712"/>
    </location>
</feature>
<keyword evidence="1" id="KW-0472">Membrane</keyword>
<dbReference type="Gene3D" id="2.10.50.10">
    <property type="entry name" value="Tumor Necrosis Factor Receptor, subunit A, domain 2"/>
    <property type="match status" value="1"/>
</dbReference>
<protein>
    <recommendedName>
        <fullName evidence="2">Tyrosine-protein kinase ephrin type A/B receptor-like domain-containing protein</fullName>
    </recommendedName>
</protein>
<gene>
    <name evidence="3" type="ORF">PCOR1329_LOCUS12610</name>
</gene>
<feature type="transmembrane region" description="Helical" evidence="1">
    <location>
        <begin position="402"/>
        <end position="423"/>
    </location>
</feature>
<feature type="transmembrane region" description="Helical" evidence="1">
    <location>
        <begin position="718"/>
        <end position="744"/>
    </location>
</feature>
<evidence type="ECO:0000313" key="4">
    <source>
        <dbReference type="Proteomes" id="UP001189429"/>
    </source>
</evidence>
<keyword evidence="1" id="KW-1133">Transmembrane helix</keyword>